<sequence>MSNTCSTHLQIFYQLQTLNKNLACKFESCLGSSPSRIEILQQLYRNQEISQKELQKMVKIDNAAVTRHLKQLEAANMVTRRKKADDNRITLVCLTEDGRNAIRESLQEKEQFIAQTFKDFSEEELQIFLEMLSKIGANIASVEIKISK</sequence>
<feature type="domain" description="HTH marR-type" evidence="4">
    <location>
        <begin position="8"/>
        <end position="137"/>
    </location>
</feature>
<dbReference type="GO" id="GO:0003677">
    <property type="term" value="F:DNA binding"/>
    <property type="evidence" value="ECO:0007669"/>
    <property type="project" value="UniProtKB-KW"/>
</dbReference>
<dbReference type="SUPFAM" id="SSF46785">
    <property type="entry name" value="Winged helix' DNA-binding domain"/>
    <property type="match status" value="1"/>
</dbReference>
<evidence type="ECO:0000313" key="5">
    <source>
        <dbReference type="EMBL" id="PKG24852.1"/>
    </source>
</evidence>
<dbReference type="SMART" id="SM00418">
    <property type="entry name" value="HTH_ARSR"/>
    <property type="match status" value="1"/>
</dbReference>
<accession>A0A2N0Z5R4</accession>
<keyword evidence="2" id="KW-0238">DNA-binding</keyword>
<evidence type="ECO:0000256" key="3">
    <source>
        <dbReference type="ARBA" id="ARBA00023163"/>
    </source>
</evidence>
<dbReference type="InterPro" id="IPR000835">
    <property type="entry name" value="HTH_MarR-typ"/>
</dbReference>
<keyword evidence="6" id="KW-1185">Reference proteome</keyword>
<name>A0A2N0Z5R4_9BACI</name>
<dbReference type="EMBL" id="PISE01000010">
    <property type="protein sequence ID" value="PKG24852.1"/>
    <property type="molecule type" value="Genomic_DNA"/>
</dbReference>
<evidence type="ECO:0000256" key="1">
    <source>
        <dbReference type="ARBA" id="ARBA00023015"/>
    </source>
</evidence>
<dbReference type="OrthoDB" id="2366010at2"/>
<evidence type="ECO:0000313" key="6">
    <source>
        <dbReference type="Proteomes" id="UP000233375"/>
    </source>
</evidence>
<comment type="caution">
    <text evidence="5">The sequence shown here is derived from an EMBL/GenBank/DDBJ whole genome shotgun (WGS) entry which is preliminary data.</text>
</comment>
<evidence type="ECO:0000259" key="4">
    <source>
        <dbReference type="PROSITE" id="PS50995"/>
    </source>
</evidence>
<dbReference type="PROSITE" id="PS50995">
    <property type="entry name" value="HTH_MARR_2"/>
    <property type="match status" value="1"/>
</dbReference>
<dbReference type="AlphaFoldDB" id="A0A2N0Z5R4"/>
<evidence type="ECO:0000256" key="2">
    <source>
        <dbReference type="ARBA" id="ARBA00023125"/>
    </source>
</evidence>
<dbReference type="CDD" id="cd00090">
    <property type="entry name" value="HTH_ARSR"/>
    <property type="match status" value="1"/>
</dbReference>
<gene>
    <name evidence="5" type="ORF">CWS01_04645</name>
</gene>
<dbReference type="PRINTS" id="PR00598">
    <property type="entry name" value="HTHMARR"/>
</dbReference>
<keyword evidence="3" id="KW-0804">Transcription</keyword>
<dbReference type="InterPro" id="IPR001845">
    <property type="entry name" value="HTH_ArsR_DNA-bd_dom"/>
</dbReference>
<dbReference type="InterPro" id="IPR036390">
    <property type="entry name" value="WH_DNA-bd_sf"/>
</dbReference>
<keyword evidence="1" id="KW-0805">Transcription regulation</keyword>
<reference evidence="5 6" key="1">
    <citation type="journal article" date="2003" name="Int. J. Syst. Evol. Microbiol.">
        <title>Bacillus nealsonii sp. nov., isolated from a spacecraft-assembly facility, whose spores are gamma-radiation resistant.</title>
        <authorList>
            <person name="Venkateswaran K."/>
            <person name="Kempf M."/>
            <person name="Chen F."/>
            <person name="Satomi M."/>
            <person name="Nicholson W."/>
            <person name="Kern R."/>
        </authorList>
    </citation>
    <scope>NUCLEOTIDE SEQUENCE [LARGE SCALE GENOMIC DNA]</scope>
    <source>
        <strain evidence="5 6">FO-92</strain>
    </source>
</reference>
<dbReference type="Gene3D" id="1.10.10.10">
    <property type="entry name" value="Winged helix-like DNA-binding domain superfamily/Winged helix DNA-binding domain"/>
    <property type="match status" value="1"/>
</dbReference>
<dbReference type="GO" id="GO:0003700">
    <property type="term" value="F:DNA-binding transcription factor activity"/>
    <property type="evidence" value="ECO:0007669"/>
    <property type="project" value="InterPro"/>
</dbReference>
<dbReference type="PANTHER" id="PTHR42756">
    <property type="entry name" value="TRANSCRIPTIONAL REGULATOR, MARR"/>
    <property type="match status" value="1"/>
</dbReference>
<dbReference type="PANTHER" id="PTHR42756:SF1">
    <property type="entry name" value="TRANSCRIPTIONAL REPRESSOR OF EMRAB OPERON"/>
    <property type="match status" value="1"/>
</dbReference>
<dbReference type="Proteomes" id="UP000233375">
    <property type="component" value="Unassembled WGS sequence"/>
</dbReference>
<proteinExistence type="predicted"/>
<dbReference type="InterPro" id="IPR036388">
    <property type="entry name" value="WH-like_DNA-bd_sf"/>
</dbReference>
<dbReference type="RefSeq" id="WP_101175882.1">
    <property type="nucleotide sequence ID" value="NZ_PISE01000010.1"/>
</dbReference>
<organism evidence="5 6">
    <name type="scientific">Niallia nealsonii</name>
    <dbReference type="NCBI Taxonomy" id="115979"/>
    <lineage>
        <taxon>Bacteria</taxon>
        <taxon>Bacillati</taxon>
        <taxon>Bacillota</taxon>
        <taxon>Bacilli</taxon>
        <taxon>Bacillales</taxon>
        <taxon>Bacillaceae</taxon>
        <taxon>Niallia</taxon>
    </lineage>
</organism>
<dbReference type="Pfam" id="PF01047">
    <property type="entry name" value="MarR"/>
    <property type="match status" value="1"/>
</dbReference>
<dbReference type="SMART" id="SM00347">
    <property type="entry name" value="HTH_MARR"/>
    <property type="match status" value="1"/>
</dbReference>
<protein>
    <submittedName>
        <fullName evidence="5">Transcriptional regulator</fullName>
    </submittedName>
</protein>
<dbReference type="InterPro" id="IPR011991">
    <property type="entry name" value="ArsR-like_HTH"/>
</dbReference>